<evidence type="ECO:0000256" key="1">
    <source>
        <dbReference type="SAM" id="MobiDB-lite"/>
    </source>
</evidence>
<comment type="caution">
    <text evidence="3">The sequence shown here is derived from an EMBL/GenBank/DDBJ whole genome shotgun (WGS) entry which is preliminary data.</text>
</comment>
<protein>
    <recommendedName>
        <fullName evidence="2">DUF7918 domain-containing protein</fullName>
    </recommendedName>
</protein>
<evidence type="ECO:0000259" key="2">
    <source>
        <dbReference type="Pfam" id="PF25534"/>
    </source>
</evidence>
<dbReference type="PANTHER" id="PTHR36223:SF1">
    <property type="entry name" value="TRANSCRIPTION ELONGATION FACTOR EAF N-TERMINAL DOMAIN-CONTAINING PROTEIN"/>
    <property type="match status" value="1"/>
</dbReference>
<dbReference type="EMBL" id="JARJCN010000009">
    <property type="protein sequence ID" value="KAJ7097743.1"/>
    <property type="molecule type" value="Genomic_DNA"/>
</dbReference>
<reference evidence="3" key="1">
    <citation type="submission" date="2023-03" db="EMBL/GenBank/DDBJ databases">
        <title>Massive genome expansion in bonnet fungi (Mycena s.s.) driven by repeated elements and novel gene families across ecological guilds.</title>
        <authorList>
            <consortium name="Lawrence Berkeley National Laboratory"/>
            <person name="Harder C.B."/>
            <person name="Miyauchi S."/>
            <person name="Viragh M."/>
            <person name="Kuo A."/>
            <person name="Thoen E."/>
            <person name="Andreopoulos B."/>
            <person name="Lu D."/>
            <person name="Skrede I."/>
            <person name="Drula E."/>
            <person name="Henrissat B."/>
            <person name="Morin E."/>
            <person name="Kohler A."/>
            <person name="Barry K."/>
            <person name="LaButti K."/>
            <person name="Morin E."/>
            <person name="Salamov A."/>
            <person name="Lipzen A."/>
            <person name="Mereny Z."/>
            <person name="Hegedus B."/>
            <person name="Baldrian P."/>
            <person name="Stursova M."/>
            <person name="Weitz H."/>
            <person name="Taylor A."/>
            <person name="Grigoriev I.V."/>
            <person name="Nagy L.G."/>
            <person name="Martin F."/>
            <person name="Kauserud H."/>
        </authorList>
    </citation>
    <scope>NUCLEOTIDE SEQUENCE</scope>
    <source>
        <strain evidence="3">CBHHK173m</strain>
    </source>
</reference>
<evidence type="ECO:0000313" key="4">
    <source>
        <dbReference type="Proteomes" id="UP001222325"/>
    </source>
</evidence>
<keyword evidence="4" id="KW-1185">Reference proteome</keyword>
<dbReference type="Pfam" id="PF25534">
    <property type="entry name" value="DUF7918"/>
    <property type="match status" value="1"/>
</dbReference>
<dbReference type="AlphaFoldDB" id="A0AAD6UHZ9"/>
<dbReference type="PANTHER" id="PTHR36223">
    <property type="entry name" value="BETA-LACTAMASE-TYPE TRANSPEPTIDASE FOLD DOMAIN CONTAINING PROTEIN"/>
    <property type="match status" value="1"/>
</dbReference>
<gene>
    <name evidence="3" type="ORF">B0H15DRAFT_822419</name>
</gene>
<sequence>MLTHRGFSAWIVVDGKPVPEYLVAEDPKAAKVSCWIPSEEGQKFSVHWKDHGGKVDSCAFISLDGLVVPGRFLFGSGEASREGVRSSATTERPFIFQTLDQDEPSGHAVNKDVGMITLRIKRITRVASRPANPFQQLPSVTLGKRKAGDVCVSFGENKAAFDQFAFTWSVKPYEKDASSGSKYPSTYVSFTFRYRSREFLQMQGIMPESEMPLPPPTRRVPTRRVSSAPAMPTPKAQAVLITPRASPSPPKKKPKLQEKPYLPTATRRPRRPSADMRRAVSYQATSHEALGGLEGLLKFEPLEEEVDAINDPDWAEGLG</sequence>
<dbReference type="Proteomes" id="UP001222325">
    <property type="component" value="Unassembled WGS sequence"/>
</dbReference>
<name>A0AAD6UHZ9_9AGAR</name>
<proteinExistence type="predicted"/>
<feature type="region of interest" description="Disordered" evidence="1">
    <location>
        <begin position="205"/>
        <end position="291"/>
    </location>
</feature>
<feature type="domain" description="DUF7918" evidence="2">
    <location>
        <begin position="9"/>
        <end position="209"/>
    </location>
</feature>
<dbReference type="InterPro" id="IPR057678">
    <property type="entry name" value="DUF7918"/>
</dbReference>
<organism evidence="3 4">
    <name type="scientific">Mycena belliarum</name>
    <dbReference type="NCBI Taxonomy" id="1033014"/>
    <lineage>
        <taxon>Eukaryota</taxon>
        <taxon>Fungi</taxon>
        <taxon>Dikarya</taxon>
        <taxon>Basidiomycota</taxon>
        <taxon>Agaricomycotina</taxon>
        <taxon>Agaricomycetes</taxon>
        <taxon>Agaricomycetidae</taxon>
        <taxon>Agaricales</taxon>
        <taxon>Marasmiineae</taxon>
        <taxon>Mycenaceae</taxon>
        <taxon>Mycena</taxon>
    </lineage>
</organism>
<accession>A0AAD6UHZ9</accession>
<evidence type="ECO:0000313" key="3">
    <source>
        <dbReference type="EMBL" id="KAJ7097743.1"/>
    </source>
</evidence>